<dbReference type="PANTHER" id="PTHR30535">
    <property type="entry name" value="VITAMIN B12-BINDING PROTEIN"/>
    <property type="match status" value="1"/>
</dbReference>
<dbReference type="InterPro" id="IPR054828">
    <property type="entry name" value="Vit_B12_bind_prot"/>
</dbReference>
<evidence type="ECO:0000256" key="1">
    <source>
        <dbReference type="ARBA" id="ARBA00022729"/>
    </source>
</evidence>
<accession>A0A841MIR6</accession>
<organism evidence="3 4">
    <name type="scientific">Algoriphagus iocasae</name>
    <dbReference type="NCBI Taxonomy" id="1836499"/>
    <lineage>
        <taxon>Bacteria</taxon>
        <taxon>Pseudomonadati</taxon>
        <taxon>Bacteroidota</taxon>
        <taxon>Cytophagia</taxon>
        <taxon>Cytophagales</taxon>
        <taxon>Cyclobacteriaceae</taxon>
        <taxon>Algoriphagus</taxon>
    </lineage>
</organism>
<sequence length="225" mass="26154">MDLGLEDRIVGVTKFCIHPSSLRKAKTIVGGTKNYRMDIIESLKPDLIIGNKEENEKEGVEELMEKYPVWMSDIYSVQDSMDMIQKLGEILGVQEKSKEIVDQLSVDFTTPLTKKGTCIYLIWNDPMMVVGKHTFIDEMLSFSGFKNMIKEKRYPSLTDHDLENLKPEFILLSSEPFPFKQKHLDEFQNKFPKAHVCLVDGEYFSWYGSRLLVAKKYFIETFEEE</sequence>
<evidence type="ECO:0000259" key="2">
    <source>
        <dbReference type="PROSITE" id="PS50983"/>
    </source>
</evidence>
<dbReference type="InterPro" id="IPR002491">
    <property type="entry name" value="ABC_transptr_periplasmic_BD"/>
</dbReference>
<protein>
    <submittedName>
        <fullName evidence="3">ABC-type Fe3+-hydroxamate transport system substrate-binding protein</fullName>
    </submittedName>
</protein>
<dbReference type="AlphaFoldDB" id="A0A841MIR6"/>
<dbReference type="PANTHER" id="PTHR30535:SF35">
    <property type="entry name" value="PERIPLASMIC BINDING PROTEIN"/>
    <property type="match status" value="1"/>
</dbReference>
<dbReference type="Proteomes" id="UP000588604">
    <property type="component" value="Unassembled WGS sequence"/>
</dbReference>
<dbReference type="InterPro" id="IPR050902">
    <property type="entry name" value="ABC_Transporter_SBP"/>
</dbReference>
<keyword evidence="1" id="KW-0732">Signal</keyword>
<keyword evidence="4" id="KW-1185">Reference proteome</keyword>
<feature type="domain" description="Fe/B12 periplasmic-binding" evidence="2">
    <location>
        <begin position="1"/>
        <end position="225"/>
    </location>
</feature>
<evidence type="ECO:0000313" key="4">
    <source>
        <dbReference type="Proteomes" id="UP000588604"/>
    </source>
</evidence>
<dbReference type="Gene3D" id="3.40.50.1980">
    <property type="entry name" value="Nitrogenase molybdenum iron protein domain"/>
    <property type="match status" value="2"/>
</dbReference>
<dbReference type="Pfam" id="PF01497">
    <property type="entry name" value="Peripla_BP_2"/>
    <property type="match status" value="1"/>
</dbReference>
<evidence type="ECO:0000313" key="3">
    <source>
        <dbReference type="EMBL" id="MBB6327280.1"/>
    </source>
</evidence>
<comment type="caution">
    <text evidence="3">The sequence shown here is derived from an EMBL/GenBank/DDBJ whole genome shotgun (WGS) entry which is preliminary data.</text>
</comment>
<dbReference type="SUPFAM" id="SSF53807">
    <property type="entry name" value="Helical backbone' metal receptor"/>
    <property type="match status" value="1"/>
</dbReference>
<dbReference type="PROSITE" id="PS50983">
    <property type="entry name" value="FE_B12_PBP"/>
    <property type="match status" value="1"/>
</dbReference>
<dbReference type="EMBL" id="JACIJO010000002">
    <property type="protein sequence ID" value="MBB6327280.1"/>
    <property type="molecule type" value="Genomic_DNA"/>
</dbReference>
<reference evidence="3 4" key="1">
    <citation type="submission" date="2020-08" db="EMBL/GenBank/DDBJ databases">
        <title>Genomic Encyclopedia of Type Strains, Phase IV (KMG-IV): sequencing the most valuable type-strain genomes for metagenomic binning, comparative biology and taxonomic classification.</title>
        <authorList>
            <person name="Goeker M."/>
        </authorList>
    </citation>
    <scope>NUCLEOTIDE SEQUENCE [LARGE SCALE GENOMIC DNA]</scope>
    <source>
        <strain evidence="3 4">DSM 102044</strain>
    </source>
</reference>
<proteinExistence type="predicted"/>
<name>A0A841MIR6_9BACT</name>
<dbReference type="NCBIfam" id="NF038402">
    <property type="entry name" value="TroA_like"/>
    <property type="match status" value="1"/>
</dbReference>
<gene>
    <name evidence="3" type="ORF">FHS59_002908</name>
</gene>